<protein>
    <submittedName>
        <fullName evidence="1">Uncharacterized protein</fullName>
    </submittedName>
</protein>
<accession>A0AAV0XK70</accession>
<evidence type="ECO:0000313" key="2">
    <source>
        <dbReference type="Proteomes" id="UP001160148"/>
    </source>
</evidence>
<dbReference type="Proteomes" id="UP001160148">
    <property type="component" value="Unassembled WGS sequence"/>
</dbReference>
<gene>
    <name evidence="1" type="ORF">MEUPH1_LOCUS22265</name>
</gene>
<comment type="caution">
    <text evidence="1">The sequence shown here is derived from an EMBL/GenBank/DDBJ whole genome shotgun (WGS) entry which is preliminary data.</text>
</comment>
<organism evidence="1 2">
    <name type="scientific">Macrosiphum euphorbiae</name>
    <name type="common">potato aphid</name>
    <dbReference type="NCBI Taxonomy" id="13131"/>
    <lineage>
        <taxon>Eukaryota</taxon>
        <taxon>Metazoa</taxon>
        <taxon>Ecdysozoa</taxon>
        <taxon>Arthropoda</taxon>
        <taxon>Hexapoda</taxon>
        <taxon>Insecta</taxon>
        <taxon>Pterygota</taxon>
        <taxon>Neoptera</taxon>
        <taxon>Paraneoptera</taxon>
        <taxon>Hemiptera</taxon>
        <taxon>Sternorrhyncha</taxon>
        <taxon>Aphidomorpha</taxon>
        <taxon>Aphidoidea</taxon>
        <taxon>Aphididae</taxon>
        <taxon>Macrosiphini</taxon>
        <taxon>Macrosiphum</taxon>
    </lineage>
</organism>
<evidence type="ECO:0000313" key="1">
    <source>
        <dbReference type="EMBL" id="CAI6367841.1"/>
    </source>
</evidence>
<sequence>MILLDPTPKNMRHNEKGRSSHLATILCIWCGTSLTARYISTGCTTHEKERSELGMSIGCCPTTFLSNH</sequence>
<proteinExistence type="predicted"/>
<name>A0AAV0XK70_9HEMI</name>
<keyword evidence="2" id="KW-1185">Reference proteome</keyword>
<dbReference type="AlphaFoldDB" id="A0AAV0XK70"/>
<dbReference type="EMBL" id="CARXXK010000005">
    <property type="protein sequence ID" value="CAI6367841.1"/>
    <property type="molecule type" value="Genomic_DNA"/>
</dbReference>
<reference evidence="1 2" key="1">
    <citation type="submission" date="2023-01" db="EMBL/GenBank/DDBJ databases">
        <authorList>
            <person name="Whitehead M."/>
        </authorList>
    </citation>
    <scope>NUCLEOTIDE SEQUENCE [LARGE SCALE GENOMIC DNA]</scope>
</reference>